<keyword evidence="1" id="KW-1133">Transmembrane helix</keyword>
<name>A0AAN8SUS9_SOLBU</name>
<gene>
    <name evidence="3" type="ORF">RDI58_027091</name>
</gene>
<keyword evidence="1" id="KW-0472">Membrane</keyword>
<proteinExistence type="predicted"/>
<reference evidence="3 4" key="1">
    <citation type="submission" date="2024-02" db="EMBL/GenBank/DDBJ databases">
        <title>de novo genome assembly of Solanum bulbocastanum strain 11H21.</title>
        <authorList>
            <person name="Hosaka A.J."/>
        </authorList>
    </citation>
    <scope>NUCLEOTIDE SEQUENCE [LARGE SCALE GENOMIC DNA]</scope>
    <source>
        <tissue evidence="3">Young leaves</tissue>
    </source>
</reference>
<evidence type="ECO:0000256" key="1">
    <source>
        <dbReference type="SAM" id="Phobius"/>
    </source>
</evidence>
<dbReference type="Pfam" id="PF23007">
    <property type="entry name" value="DnaA_N-like_STI"/>
    <property type="match status" value="1"/>
</dbReference>
<keyword evidence="4" id="KW-1185">Reference proteome</keyword>
<comment type="caution">
    <text evidence="3">The sequence shown here is derived from an EMBL/GenBank/DDBJ whole genome shotgun (WGS) entry which is preliminary data.</text>
</comment>
<dbReference type="Proteomes" id="UP001371456">
    <property type="component" value="Unassembled WGS sequence"/>
</dbReference>
<evidence type="ECO:0000313" key="3">
    <source>
        <dbReference type="EMBL" id="KAK6776090.1"/>
    </source>
</evidence>
<dbReference type="AlphaFoldDB" id="A0AAN8SUS9"/>
<sequence length="176" mass="20209">MDILARKCQKCVVAVKERIFSGQIFESKKQQLRHALKLLSETKKQLRMSKNQTSWLTSTLLLLILVGFSIDAKYQNSCLRRVYGQDPDGHLYSTSLSSVSLKHRTSCACQSMISCKRGIHNDEETLASTWYREIEMCKSNSLENFLRRGKLSSIFLKQGLAIAELEFYCPKDIQTF</sequence>
<dbReference type="EMBL" id="JBANQN010000011">
    <property type="protein sequence ID" value="KAK6776090.1"/>
    <property type="molecule type" value="Genomic_DNA"/>
</dbReference>
<feature type="domain" description="STICHEL DnaA-N-like alpha-beta" evidence="2">
    <location>
        <begin position="120"/>
        <end position="173"/>
    </location>
</feature>
<keyword evidence="1" id="KW-0812">Transmembrane</keyword>
<feature type="transmembrane region" description="Helical" evidence="1">
    <location>
        <begin position="53"/>
        <end position="70"/>
    </location>
</feature>
<evidence type="ECO:0000259" key="2">
    <source>
        <dbReference type="Pfam" id="PF23007"/>
    </source>
</evidence>
<evidence type="ECO:0000313" key="4">
    <source>
        <dbReference type="Proteomes" id="UP001371456"/>
    </source>
</evidence>
<protein>
    <recommendedName>
        <fullName evidence="2">STICHEL DnaA-N-like alpha-beta domain-containing protein</fullName>
    </recommendedName>
</protein>
<dbReference type="InterPro" id="IPR054506">
    <property type="entry name" value="DnaA_N-like_STI"/>
</dbReference>
<organism evidence="3 4">
    <name type="scientific">Solanum bulbocastanum</name>
    <name type="common">Wild potato</name>
    <dbReference type="NCBI Taxonomy" id="147425"/>
    <lineage>
        <taxon>Eukaryota</taxon>
        <taxon>Viridiplantae</taxon>
        <taxon>Streptophyta</taxon>
        <taxon>Embryophyta</taxon>
        <taxon>Tracheophyta</taxon>
        <taxon>Spermatophyta</taxon>
        <taxon>Magnoliopsida</taxon>
        <taxon>eudicotyledons</taxon>
        <taxon>Gunneridae</taxon>
        <taxon>Pentapetalae</taxon>
        <taxon>asterids</taxon>
        <taxon>lamiids</taxon>
        <taxon>Solanales</taxon>
        <taxon>Solanaceae</taxon>
        <taxon>Solanoideae</taxon>
        <taxon>Solaneae</taxon>
        <taxon>Solanum</taxon>
    </lineage>
</organism>
<accession>A0AAN8SUS9</accession>